<comment type="caution">
    <text evidence="1">The sequence shown here is derived from an EMBL/GenBank/DDBJ whole genome shotgun (WGS) entry which is preliminary data.</text>
</comment>
<dbReference type="Proteomes" id="UP001598251">
    <property type="component" value="Unassembled WGS sequence"/>
</dbReference>
<proteinExistence type="predicted"/>
<evidence type="ECO:0000313" key="2">
    <source>
        <dbReference type="Proteomes" id="UP001598251"/>
    </source>
</evidence>
<dbReference type="RefSeq" id="WP_382825068.1">
    <property type="nucleotide sequence ID" value="NZ_JBHXLY010000005.1"/>
</dbReference>
<protein>
    <submittedName>
        <fullName evidence="1">Uncharacterized protein</fullName>
    </submittedName>
</protein>
<dbReference type="EMBL" id="JBHXOF010000004">
    <property type="protein sequence ID" value="MFD4213468.1"/>
    <property type="molecule type" value="Genomic_DNA"/>
</dbReference>
<organism evidence="1 2">
    <name type="scientific">Streptomyces sindenensis</name>
    <dbReference type="NCBI Taxonomy" id="67363"/>
    <lineage>
        <taxon>Bacteria</taxon>
        <taxon>Bacillati</taxon>
        <taxon>Actinomycetota</taxon>
        <taxon>Actinomycetes</taxon>
        <taxon>Kitasatosporales</taxon>
        <taxon>Streptomycetaceae</taxon>
        <taxon>Streptomyces</taxon>
    </lineage>
</organism>
<evidence type="ECO:0000313" key="1">
    <source>
        <dbReference type="EMBL" id="MFD4213468.1"/>
    </source>
</evidence>
<name>A0ABW6EEQ4_9ACTN</name>
<keyword evidence="2" id="KW-1185">Reference proteome</keyword>
<gene>
    <name evidence="1" type="ORF">ACFWSS_11280</name>
</gene>
<accession>A0ABW6EEQ4</accession>
<sequence>MTTDAGELFARAAAHGDDHTQKVTDTALEVGDALAFLTARRAIEPNPPVL</sequence>
<reference evidence="1 2" key="1">
    <citation type="submission" date="2024-09" db="EMBL/GenBank/DDBJ databases">
        <title>The Natural Products Discovery Center: Release of the First 8490 Sequenced Strains for Exploring Actinobacteria Biosynthetic Diversity.</title>
        <authorList>
            <person name="Kalkreuter E."/>
            <person name="Kautsar S.A."/>
            <person name="Yang D."/>
            <person name="Bader C.D."/>
            <person name="Teijaro C.N."/>
            <person name="Fluegel L."/>
            <person name="Davis C.M."/>
            <person name="Simpson J.R."/>
            <person name="Lauterbach L."/>
            <person name="Steele A.D."/>
            <person name="Gui C."/>
            <person name="Meng S."/>
            <person name="Li G."/>
            <person name="Viehrig K."/>
            <person name="Ye F."/>
            <person name="Su P."/>
            <person name="Kiefer A.F."/>
            <person name="Nichols A."/>
            <person name="Cepeda A.J."/>
            <person name="Yan W."/>
            <person name="Fan B."/>
            <person name="Jiang Y."/>
            <person name="Adhikari A."/>
            <person name="Zheng C.-J."/>
            <person name="Schuster L."/>
            <person name="Cowan T.M."/>
            <person name="Smanski M.J."/>
            <person name="Chevrette M.G."/>
            <person name="De Carvalho L.P.S."/>
            <person name="Shen B."/>
        </authorList>
    </citation>
    <scope>NUCLEOTIDE SEQUENCE [LARGE SCALE GENOMIC DNA]</scope>
    <source>
        <strain evidence="1 2">NPDC058546</strain>
    </source>
</reference>